<dbReference type="GeneTree" id="ENSGT00830000128380"/>
<evidence type="ECO:0000256" key="2">
    <source>
        <dbReference type="PROSITE-ProRule" id="PRU00176"/>
    </source>
</evidence>
<evidence type="ECO:0000256" key="1">
    <source>
        <dbReference type="ARBA" id="ARBA00022884"/>
    </source>
</evidence>
<evidence type="ECO:0000256" key="4">
    <source>
        <dbReference type="SAM" id="MobiDB-lite"/>
    </source>
</evidence>
<evidence type="ECO:0000313" key="8">
    <source>
        <dbReference type="Proteomes" id="UP000429181"/>
    </source>
</evidence>
<proteinExistence type="predicted"/>
<dbReference type="GO" id="GO:1990904">
    <property type="term" value="C:ribonucleoprotein complex"/>
    <property type="evidence" value="ECO:0007669"/>
    <property type="project" value="UniProtKB-UniRule"/>
</dbReference>
<dbReference type="CDD" id="cd12541">
    <property type="entry name" value="RRM2_La"/>
    <property type="match status" value="1"/>
</dbReference>
<dbReference type="GO" id="GO:0001682">
    <property type="term" value="P:tRNA 5'-leader removal"/>
    <property type="evidence" value="ECO:0007669"/>
    <property type="project" value="Ensembl"/>
</dbReference>
<evidence type="ECO:0000256" key="3">
    <source>
        <dbReference type="SAM" id="Coils"/>
    </source>
</evidence>
<dbReference type="GO" id="GO:1903608">
    <property type="term" value="P:protein localization to cytoplasmic stress granule"/>
    <property type="evidence" value="ECO:0007669"/>
    <property type="project" value="Ensembl"/>
</dbReference>
<dbReference type="CDD" id="cd12291">
    <property type="entry name" value="RRM1_La"/>
    <property type="match status" value="1"/>
</dbReference>
<dbReference type="SMART" id="SM00715">
    <property type="entry name" value="LA"/>
    <property type="match status" value="1"/>
</dbReference>
<dbReference type="InterPro" id="IPR000504">
    <property type="entry name" value="RRM_dom"/>
</dbReference>
<dbReference type="SMART" id="SM00360">
    <property type="entry name" value="RRM"/>
    <property type="match status" value="1"/>
</dbReference>
<dbReference type="GO" id="GO:0005737">
    <property type="term" value="C:cytoplasm"/>
    <property type="evidence" value="ECO:0007669"/>
    <property type="project" value="Ensembl"/>
</dbReference>
<protein>
    <submittedName>
        <fullName evidence="7">Small RNA binding exonuclease protection factor La</fullName>
    </submittedName>
</protein>
<feature type="compositionally biased region" description="Low complexity" evidence="4">
    <location>
        <begin position="457"/>
        <end position="468"/>
    </location>
</feature>
<organism evidence="7 8">
    <name type="scientific">Bos indicus x Bos taurus</name>
    <name type="common">Hybrid cattle</name>
    <dbReference type="NCBI Taxonomy" id="30522"/>
    <lineage>
        <taxon>Eukaryota</taxon>
        <taxon>Metazoa</taxon>
        <taxon>Chordata</taxon>
        <taxon>Craniata</taxon>
        <taxon>Vertebrata</taxon>
        <taxon>Euteleostomi</taxon>
        <taxon>Mammalia</taxon>
        <taxon>Eutheria</taxon>
        <taxon>Laurasiatheria</taxon>
        <taxon>Artiodactyla</taxon>
        <taxon>Ruminantia</taxon>
        <taxon>Pecora</taxon>
        <taxon>Bovidae</taxon>
        <taxon>Bovinae</taxon>
        <taxon>Bos</taxon>
    </lineage>
</organism>
<dbReference type="Ensembl" id="ENSBIXT00005037984.1">
    <property type="protein sequence ID" value="ENSBIXP00005042575.1"/>
    <property type="gene ID" value="ENSBIXG00005005783.1"/>
</dbReference>
<dbReference type="GO" id="GO:0005634">
    <property type="term" value="C:nucleus"/>
    <property type="evidence" value="ECO:0007669"/>
    <property type="project" value="Ensembl"/>
</dbReference>
<dbReference type="Pfam" id="PF00076">
    <property type="entry name" value="RRM_1"/>
    <property type="match status" value="1"/>
</dbReference>
<dbReference type="Pfam" id="PF08777">
    <property type="entry name" value="RRM_3"/>
    <property type="match status" value="1"/>
</dbReference>
<accession>A0A4W2IEV2</accession>
<dbReference type="InterPro" id="IPR012677">
    <property type="entry name" value="Nucleotide-bd_a/b_plait_sf"/>
</dbReference>
<dbReference type="InterPro" id="IPR014886">
    <property type="entry name" value="La_xRRM"/>
</dbReference>
<dbReference type="FunFam" id="3.30.70.330:FF:000402">
    <property type="entry name" value="Lupus La protein homolog"/>
    <property type="match status" value="1"/>
</dbReference>
<dbReference type="GO" id="GO:0008266">
    <property type="term" value="F:poly(U) RNA binding"/>
    <property type="evidence" value="ECO:0007669"/>
    <property type="project" value="Ensembl"/>
</dbReference>
<dbReference type="PROSITE" id="PS50102">
    <property type="entry name" value="RRM"/>
    <property type="match status" value="1"/>
</dbReference>
<evidence type="ECO:0000259" key="6">
    <source>
        <dbReference type="PROSITE" id="PS51939"/>
    </source>
</evidence>
<dbReference type="GO" id="GO:0075522">
    <property type="term" value="P:IRES-dependent viral translational initiation"/>
    <property type="evidence" value="ECO:0007669"/>
    <property type="project" value="Ensembl"/>
</dbReference>
<keyword evidence="3" id="KW-0175">Coiled coil</keyword>
<reference evidence="7" key="2">
    <citation type="submission" date="2025-08" db="UniProtKB">
        <authorList>
            <consortium name="Ensembl"/>
        </authorList>
    </citation>
    <scope>IDENTIFICATION</scope>
</reference>
<dbReference type="Gene3D" id="3.30.70.330">
    <property type="match status" value="2"/>
</dbReference>
<evidence type="ECO:0000259" key="5">
    <source>
        <dbReference type="PROSITE" id="PS50102"/>
    </source>
</evidence>
<name>A0A4W2IEV2_BOBOX</name>
<dbReference type="InterPro" id="IPR002344">
    <property type="entry name" value="Lupus_La"/>
</dbReference>
<evidence type="ECO:0000313" key="7">
    <source>
        <dbReference type="Ensembl" id="ENSBIXP00005042575.1"/>
    </source>
</evidence>
<dbReference type="FunFam" id="3.30.70.330:FF:000366">
    <property type="entry name" value="Lupus La protein homolog"/>
    <property type="match status" value="1"/>
</dbReference>
<dbReference type="GO" id="GO:0042780">
    <property type="term" value="P:tRNA 3'-end processing"/>
    <property type="evidence" value="ECO:0007669"/>
    <property type="project" value="Ensembl"/>
</dbReference>
<keyword evidence="1 2" id="KW-0694">RNA-binding</keyword>
<dbReference type="GO" id="GO:0006409">
    <property type="term" value="P:tRNA export from nucleus"/>
    <property type="evidence" value="ECO:0007669"/>
    <property type="project" value="Ensembl"/>
</dbReference>
<feature type="compositionally biased region" description="Basic and acidic residues" evidence="4">
    <location>
        <begin position="495"/>
        <end position="505"/>
    </location>
</feature>
<dbReference type="GO" id="GO:0071045">
    <property type="term" value="P:nuclear histone mRNA catabolic process"/>
    <property type="evidence" value="ECO:0007669"/>
    <property type="project" value="Ensembl"/>
</dbReference>
<feature type="domain" description="XRRM" evidence="6">
    <location>
        <begin position="341"/>
        <end position="462"/>
    </location>
</feature>
<dbReference type="InterPro" id="IPR035979">
    <property type="entry name" value="RBD_domain_sf"/>
</dbReference>
<feature type="domain" description="RRM" evidence="5">
    <location>
        <begin position="225"/>
        <end position="301"/>
    </location>
</feature>
<dbReference type="AlphaFoldDB" id="A0A4W2IEV2"/>
<dbReference type="PROSITE" id="PS51939">
    <property type="entry name" value="XRRM"/>
    <property type="match status" value="1"/>
</dbReference>
<sequence length="518" mass="59607">MFYLSFLKNGLTITDNQNNFFFKYRKKSTTSCEWRAQGRAGNTNAVQKYLKINIYPSPSKVLLNIVTQSHRNKAQDFSDLGRLQPRRMLTGRSRLGCAGSPAHFDRKGCRDGPHLLYAPWASRRLRGVQTLLVTLWRVSVGPGTEREPKWLKMVIMKKWLLWRPKSVIKLRLNRLTTDFNVIVEALSKSKAELMEISEDKTKIRRSPSKPLPEVTDEYKNDVKNRSVYIKGFPTDAALDDIKEWLEDKGQVLNIQMRRTLHKAFKGSIFAVFDSIESAKKFVETPGQKYKDTDLLILFKEDYFTKKNEERKQNKMEAKLRAKQEQEEKQKLAENAEMKSLEEKIGCLLKFSGDLDDQTCREDLHTLFSNHGEIKWIHFVRGAKEGIILFKEKAKEALDKAKEANNGNLQLRNKEVTWEVLEGDVEKEALKKIIEDQQESLNKWKSKGRRFKGKGKGNKAAQAGSAKGKVQFQGKKTKFDSDDERDENGASRAVKRAREETDKEPPSKQQKTENGAGDQ</sequence>
<dbReference type="PRINTS" id="PR00302">
    <property type="entry name" value="LUPUSLA"/>
</dbReference>
<gene>
    <name evidence="7" type="primary">SSB</name>
</gene>
<dbReference type="SUPFAM" id="SSF54928">
    <property type="entry name" value="RNA-binding domain, RBD"/>
    <property type="match status" value="2"/>
</dbReference>
<dbReference type="SUPFAM" id="SSF46785">
    <property type="entry name" value="Winged helix' DNA-binding domain"/>
    <property type="match status" value="1"/>
</dbReference>
<feature type="coiled-coil region" evidence="3">
    <location>
        <begin position="305"/>
        <end position="343"/>
    </location>
</feature>
<dbReference type="InterPro" id="IPR006630">
    <property type="entry name" value="La_HTH"/>
</dbReference>
<feature type="compositionally biased region" description="Basic residues" evidence="4">
    <location>
        <begin position="443"/>
        <end position="456"/>
    </location>
</feature>
<dbReference type="GO" id="GO:1990825">
    <property type="term" value="F:sequence-specific mRNA binding"/>
    <property type="evidence" value="ECO:0007669"/>
    <property type="project" value="Ensembl"/>
</dbReference>
<dbReference type="Proteomes" id="UP000429181">
    <property type="component" value="Chromosome 2"/>
</dbReference>
<dbReference type="InterPro" id="IPR036390">
    <property type="entry name" value="WH_DNA-bd_sf"/>
</dbReference>
<reference evidence="7 8" key="1">
    <citation type="submission" date="2018-11" db="EMBL/GenBank/DDBJ databases">
        <title>Haplotype-resolved cattle genomes.</title>
        <authorList>
            <person name="Low W.Y."/>
            <person name="Tearle R."/>
            <person name="Bickhart D.M."/>
            <person name="Rosen B.D."/>
            <person name="Koren S."/>
            <person name="Rhie A."/>
            <person name="Hiendleder S."/>
            <person name="Phillippy A.M."/>
            <person name="Smith T.P.L."/>
            <person name="Williams J.L."/>
        </authorList>
    </citation>
    <scope>NUCLEOTIDE SEQUENCE [LARGE SCALE GENOMIC DNA]</scope>
</reference>
<dbReference type="GO" id="GO:0000049">
    <property type="term" value="F:tRNA binding"/>
    <property type="evidence" value="ECO:0007669"/>
    <property type="project" value="Ensembl"/>
</dbReference>
<feature type="region of interest" description="Disordered" evidence="4">
    <location>
        <begin position="443"/>
        <end position="518"/>
    </location>
</feature>